<keyword evidence="4" id="KW-1185">Reference proteome</keyword>
<dbReference type="GO" id="GO:0004180">
    <property type="term" value="F:carboxypeptidase activity"/>
    <property type="evidence" value="ECO:0007669"/>
    <property type="project" value="UniProtKB-KW"/>
</dbReference>
<gene>
    <name evidence="3" type="ORF">FHX40_1334</name>
</gene>
<evidence type="ECO:0000313" key="4">
    <source>
        <dbReference type="Proteomes" id="UP000319213"/>
    </source>
</evidence>
<keyword evidence="3" id="KW-0378">Hydrolase</keyword>
<comment type="caution">
    <text evidence="3">The sequence shown here is derived from an EMBL/GenBank/DDBJ whole genome shotgun (WGS) entry which is preliminary data.</text>
</comment>
<organism evidence="3 4">
    <name type="scientific">Thermopolyspora flexuosa</name>
    <dbReference type="NCBI Taxonomy" id="103836"/>
    <lineage>
        <taxon>Bacteria</taxon>
        <taxon>Bacillati</taxon>
        <taxon>Actinomycetota</taxon>
        <taxon>Actinomycetes</taxon>
        <taxon>Streptosporangiales</taxon>
        <taxon>Streptosporangiaceae</taxon>
        <taxon>Thermopolyspora</taxon>
    </lineage>
</organism>
<accession>A0A543IVP5</accession>
<dbReference type="AlphaFoldDB" id="A0A543IVP5"/>
<name>A0A543IVP5_9ACTN</name>
<feature type="domain" description="Beta-lactamase-related" evidence="2">
    <location>
        <begin position="60"/>
        <end position="355"/>
    </location>
</feature>
<proteinExistence type="predicted"/>
<reference evidence="3 4" key="1">
    <citation type="submission" date="2019-06" db="EMBL/GenBank/DDBJ databases">
        <title>Sequencing the genomes of 1000 actinobacteria strains.</title>
        <authorList>
            <person name="Klenk H.-P."/>
        </authorList>
    </citation>
    <scope>NUCLEOTIDE SEQUENCE [LARGE SCALE GENOMIC DNA]</scope>
    <source>
        <strain evidence="3 4">DSM 43186</strain>
    </source>
</reference>
<feature type="compositionally biased region" description="Basic residues" evidence="1">
    <location>
        <begin position="7"/>
        <end position="21"/>
    </location>
</feature>
<evidence type="ECO:0000313" key="3">
    <source>
        <dbReference type="EMBL" id="TQM74653.1"/>
    </source>
</evidence>
<feature type="region of interest" description="Disordered" evidence="1">
    <location>
        <begin position="406"/>
        <end position="428"/>
    </location>
</feature>
<dbReference type="InterPro" id="IPR050491">
    <property type="entry name" value="AmpC-like"/>
</dbReference>
<keyword evidence="3" id="KW-0645">Protease</keyword>
<dbReference type="PANTHER" id="PTHR46825">
    <property type="entry name" value="D-ALANYL-D-ALANINE-CARBOXYPEPTIDASE/ENDOPEPTIDASE AMPH"/>
    <property type="match status" value="1"/>
</dbReference>
<dbReference type="InterPro" id="IPR012338">
    <property type="entry name" value="Beta-lactam/transpept-like"/>
</dbReference>
<evidence type="ECO:0000259" key="2">
    <source>
        <dbReference type="Pfam" id="PF00144"/>
    </source>
</evidence>
<dbReference type="OrthoDB" id="3499702at2"/>
<dbReference type="SUPFAM" id="SSF56601">
    <property type="entry name" value="beta-lactamase/transpeptidase-like"/>
    <property type="match status" value="1"/>
</dbReference>
<dbReference type="EMBL" id="VFPQ01000001">
    <property type="protein sequence ID" value="TQM74653.1"/>
    <property type="molecule type" value="Genomic_DNA"/>
</dbReference>
<dbReference type="Pfam" id="PF00144">
    <property type="entry name" value="Beta-lactamase"/>
    <property type="match status" value="1"/>
</dbReference>
<dbReference type="PANTHER" id="PTHR46825:SF7">
    <property type="entry name" value="D-ALANYL-D-ALANINE CARBOXYPEPTIDASE"/>
    <property type="match status" value="1"/>
</dbReference>
<dbReference type="Gene3D" id="3.40.710.10">
    <property type="entry name" value="DD-peptidase/beta-lactamase superfamily"/>
    <property type="match status" value="1"/>
</dbReference>
<sequence length="428" mass="45967">MKGALRLGRRRNRTGAGRSRPRGRVRAIVALGLGVLLAGTGVAPAATDAAAPRLDRRELQRTLDEVPAGGVAGAYSAVRAGREHWRGAAGLADLERGRPMRPDMYHRIGSVTKTFVATAVVQQVDLGRIRLDDPVERYLPGLLPDRRITVRMLLNHTSHLGDHDEAIFTGPESIERVRFRRFTPHELVRLGLEVGPSGRPGELPGVYSNTNYIVLGLLLAKVTGMPAERYVTEHVIRRAGLTRTFFPRTPHLPEPHARAYTSAMGSFPLRDFSTYDMSWAGTAGALVSTMDDLNRFFAALGGGRLISAARLAEMRATVPVLPGPGLADLPLDYGLGLVRFTVPCGPVWGHDGGVIGMLTVAAAAEDGTRFVASGINTMWHPEAAAGEEAWRRHLVGAICGTGQAEGDAPAARSAAGIPPRSHTAPWLR</sequence>
<dbReference type="Proteomes" id="UP000319213">
    <property type="component" value="Unassembled WGS sequence"/>
</dbReference>
<dbReference type="RefSeq" id="WP_142258796.1">
    <property type="nucleotide sequence ID" value="NZ_BMPV01000003.1"/>
</dbReference>
<protein>
    <submittedName>
        <fullName evidence="3">D-alanyl-D-alanine carboxypeptidase</fullName>
    </submittedName>
</protein>
<feature type="region of interest" description="Disordered" evidence="1">
    <location>
        <begin position="1"/>
        <end position="21"/>
    </location>
</feature>
<keyword evidence="3" id="KW-0121">Carboxypeptidase</keyword>
<dbReference type="InterPro" id="IPR001466">
    <property type="entry name" value="Beta-lactam-related"/>
</dbReference>
<evidence type="ECO:0000256" key="1">
    <source>
        <dbReference type="SAM" id="MobiDB-lite"/>
    </source>
</evidence>